<organism evidence="9 10">
    <name type="scientific">Legionella maceachernii</name>
    <dbReference type="NCBI Taxonomy" id="466"/>
    <lineage>
        <taxon>Bacteria</taxon>
        <taxon>Pseudomonadati</taxon>
        <taxon>Pseudomonadota</taxon>
        <taxon>Gammaproteobacteria</taxon>
        <taxon>Legionellales</taxon>
        <taxon>Legionellaceae</taxon>
        <taxon>Legionella</taxon>
    </lineage>
</organism>
<dbReference type="STRING" id="466.Lmac_0076"/>
<comment type="catalytic activity">
    <reaction evidence="7">
        <text>heme b + 2 H(+) = protoporphyrin IX + Fe(2+)</text>
        <dbReference type="Rhea" id="RHEA:22584"/>
        <dbReference type="ChEBI" id="CHEBI:15378"/>
        <dbReference type="ChEBI" id="CHEBI:29033"/>
        <dbReference type="ChEBI" id="CHEBI:57306"/>
        <dbReference type="ChEBI" id="CHEBI:60344"/>
        <dbReference type="EC" id="4.98.1.1"/>
    </reaction>
</comment>
<dbReference type="UniPathway" id="UPA00252">
    <property type="reaction ID" value="UER00325"/>
</dbReference>
<dbReference type="Pfam" id="PF00762">
    <property type="entry name" value="Ferrochelatase"/>
    <property type="match status" value="1"/>
</dbReference>
<feature type="binding site" evidence="7">
    <location>
        <position position="186"/>
    </location>
    <ligand>
        <name>Fe(2+)</name>
        <dbReference type="ChEBI" id="CHEBI:29033"/>
    </ligand>
</feature>
<evidence type="ECO:0000256" key="3">
    <source>
        <dbReference type="ARBA" id="ARBA00023133"/>
    </source>
</evidence>
<dbReference type="NCBIfam" id="TIGR00109">
    <property type="entry name" value="hemH"/>
    <property type="match status" value="1"/>
</dbReference>
<proteinExistence type="inferred from homology"/>
<dbReference type="OrthoDB" id="9809741at2"/>
<feature type="binding site" evidence="7">
    <location>
        <position position="285"/>
    </location>
    <ligand>
        <name>Fe(2+)</name>
        <dbReference type="ChEBI" id="CHEBI:29033"/>
    </ligand>
</feature>
<accession>A0A0W0WHX4</accession>
<dbReference type="EMBL" id="LNYL01000002">
    <property type="protein sequence ID" value="KTD31886.1"/>
    <property type="molecule type" value="Genomic_DNA"/>
</dbReference>
<dbReference type="InterPro" id="IPR001015">
    <property type="entry name" value="Ferrochelatase"/>
</dbReference>
<dbReference type="Proteomes" id="UP000054908">
    <property type="component" value="Unassembled WGS sequence"/>
</dbReference>
<dbReference type="CDD" id="cd03411">
    <property type="entry name" value="Ferrochelatase_N"/>
    <property type="match status" value="1"/>
</dbReference>
<keyword evidence="3 7" id="KW-0350">Heme biosynthesis</keyword>
<evidence type="ECO:0000313" key="10">
    <source>
        <dbReference type="Proteomes" id="UP000054908"/>
    </source>
</evidence>
<dbReference type="GO" id="GO:0046872">
    <property type="term" value="F:metal ion binding"/>
    <property type="evidence" value="ECO:0007669"/>
    <property type="project" value="UniProtKB-KW"/>
</dbReference>
<dbReference type="RefSeq" id="WP_058450919.1">
    <property type="nucleotide sequence ID" value="NZ_CAAAIB010000003.1"/>
</dbReference>
<dbReference type="AlphaFoldDB" id="A0A0W0WHX4"/>
<dbReference type="PANTHER" id="PTHR11108">
    <property type="entry name" value="FERROCHELATASE"/>
    <property type="match status" value="1"/>
</dbReference>
<dbReference type="HAMAP" id="MF_00323">
    <property type="entry name" value="Ferrochelatase"/>
    <property type="match status" value="1"/>
</dbReference>
<comment type="function">
    <text evidence="7">Catalyzes the ferrous insertion into protoporphyrin IX.</text>
</comment>
<gene>
    <name evidence="7" type="primary">hemH</name>
    <name evidence="9" type="ORF">Lmac_0076</name>
</gene>
<reference evidence="9 10" key="1">
    <citation type="submission" date="2015-11" db="EMBL/GenBank/DDBJ databases">
        <title>Genomic analysis of 38 Legionella species identifies large and diverse effector repertoires.</title>
        <authorList>
            <person name="Burstein D."/>
            <person name="Amaro F."/>
            <person name="Zusman T."/>
            <person name="Lifshitz Z."/>
            <person name="Cohen O."/>
            <person name="Gilbert J.A."/>
            <person name="Pupko T."/>
            <person name="Shuman H.A."/>
            <person name="Segal G."/>
        </authorList>
    </citation>
    <scope>NUCLEOTIDE SEQUENCE [LARGE SCALE GENOMIC DNA]</scope>
    <source>
        <strain evidence="9 10">PX-1-G2-E2</strain>
    </source>
</reference>
<dbReference type="Gene3D" id="3.40.50.1400">
    <property type="match status" value="2"/>
</dbReference>
<dbReference type="InterPro" id="IPR033659">
    <property type="entry name" value="Ferrochelatase_N"/>
</dbReference>
<keyword evidence="7" id="KW-0479">Metal-binding</keyword>
<dbReference type="GO" id="GO:0005737">
    <property type="term" value="C:cytoplasm"/>
    <property type="evidence" value="ECO:0007669"/>
    <property type="project" value="UniProtKB-SubCell"/>
</dbReference>
<evidence type="ECO:0000313" key="9">
    <source>
        <dbReference type="EMBL" id="KTD31886.1"/>
    </source>
</evidence>
<dbReference type="EC" id="4.98.1.1" evidence="7"/>
<sequence>MKGLLLINLGTPHSPKKTAVRKYLREFLTDKRVIDLPALARYALVYGAILPFRPKQTAQAYQAIWTEEGSPLLVHGQNLQRKLQNRLRDDWKVALGMRYGSPSIAQALAQLKDCEQLIVLPLYPQYASATTASSIDKVMQLTAHKKSQIPLTFIRDFYRHPGFIDAQAALIQPHIKHHDYLLLSYHGVPERHLARLGCSQICMPHCGPIEKANPICYKAQCHETTRELAKRLNLSENQYGMAFQSRLGKTPWIKPYTDELLPQLIEKGVKRLAVSSPSFIADCLETLEEIGIRAKEQWHALGGEQLTLIPCVNDSDFWVNGLIRIIEHHAQKHFVQNRGIVSMP</sequence>
<evidence type="ECO:0000256" key="4">
    <source>
        <dbReference type="ARBA" id="ARBA00023239"/>
    </source>
</evidence>
<dbReference type="CDD" id="cd00419">
    <property type="entry name" value="Ferrochelatase_C"/>
    <property type="match status" value="1"/>
</dbReference>
<keyword evidence="4 7" id="KW-0456">Lyase</keyword>
<keyword evidence="5 7" id="KW-0627">Porphyrin biosynthesis</keyword>
<evidence type="ECO:0000256" key="7">
    <source>
        <dbReference type="HAMAP-Rule" id="MF_00323"/>
    </source>
</evidence>
<dbReference type="PATRIC" id="fig|466.6.peg.80"/>
<evidence type="ECO:0000256" key="2">
    <source>
        <dbReference type="ARBA" id="ARBA00023004"/>
    </source>
</evidence>
<comment type="pathway">
    <text evidence="7">Porphyrin-containing compound metabolism; protoheme biosynthesis; protoheme from protoporphyrin-IX: step 1/1.</text>
</comment>
<dbReference type="SUPFAM" id="SSF53800">
    <property type="entry name" value="Chelatase"/>
    <property type="match status" value="1"/>
</dbReference>
<evidence type="ECO:0000256" key="8">
    <source>
        <dbReference type="RuleBase" id="RU004185"/>
    </source>
</evidence>
<evidence type="ECO:0000256" key="5">
    <source>
        <dbReference type="ARBA" id="ARBA00023244"/>
    </source>
</evidence>
<comment type="subcellular location">
    <subcellularLocation>
        <location evidence="7">Cytoplasm</location>
    </subcellularLocation>
</comment>
<evidence type="ECO:0000256" key="6">
    <source>
        <dbReference type="ARBA" id="ARBA00024536"/>
    </source>
</evidence>
<dbReference type="InterPro" id="IPR033644">
    <property type="entry name" value="Ferrochelatase_C"/>
</dbReference>
<comment type="caution">
    <text evidence="9">The sequence shown here is derived from an EMBL/GenBank/DDBJ whole genome shotgun (WGS) entry which is preliminary data.</text>
</comment>
<keyword evidence="7" id="KW-0963">Cytoplasm</keyword>
<keyword evidence="10" id="KW-1185">Reference proteome</keyword>
<protein>
    <recommendedName>
        <fullName evidence="7">Ferrochelatase</fullName>
        <ecNumber evidence="7">4.98.1.1</ecNumber>
    </recommendedName>
    <alternativeName>
        <fullName evidence="7">Heme synthase</fullName>
    </alternativeName>
    <alternativeName>
        <fullName evidence="7">Protoheme ferro-lyase</fullName>
    </alternativeName>
</protein>
<evidence type="ECO:0000256" key="1">
    <source>
        <dbReference type="ARBA" id="ARBA00007718"/>
    </source>
</evidence>
<comment type="catalytic activity">
    <reaction evidence="6">
        <text>Fe-coproporphyrin III + 2 H(+) = coproporphyrin III + Fe(2+)</text>
        <dbReference type="Rhea" id="RHEA:49572"/>
        <dbReference type="ChEBI" id="CHEBI:15378"/>
        <dbReference type="ChEBI" id="CHEBI:29033"/>
        <dbReference type="ChEBI" id="CHEBI:68438"/>
        <dbReference type="ChEBI" id="CHEBI:131725"/>
        <dbReference type="EC" id="4.99.1.9"/>
    </reaction>
    <physiologicalReaction direction="right-to-left" evidence="6">
        <dbReference type="Rhea" id="RHEA:49574"/>
    </physiologicalReaction>
</comment>
<keyword evidence="2 7" id="KW-0408">Iron</keyword>
<name>A0A0W0WHX4_9GAMM</name>
<dbReference type="GO" id="GO:0006783">
    <property type="term" value="P:heme biosynthetic process"/>
    <property type="evidence" value="ECO:0007669"/>
    <property type="project" value="UniProtKB-UniRule"/>
</dbReference>
<comment type="similarity">
    <text evidence="1 7 8">Belongs to the ferrochelatase family.</text>
</comment>
<dbReference type="PANTHER" id="PTHR11108:SF1">
    <property type="entry name" value="FERROCHELATASE, MITOCHONDRIAL"/>
    <property type="match status" value="1"/>
</dbReference>
<dbReference type="GO" id="GO:0004325">
    <property type="term" value="F:ferrochelatase activity"/>
    <property type="evidence" value="ECO:0007669"/>
    <property type="project" value="UniProtKB-UniRule"/>
</dbReference>